<evidence type="ECO:0000259" key="1">
    <source>
        <dbReference type="Pfam" id="PF13521"/>
    </source>
</evidence>
<dbReference type="OrthoDB" id="9151999at2"/>
<dbReference type="InterPro" id="IPR027417">
    <property type="entry name" value="P-loop_NTPase"/>
</dbReference>
<dbReference type="Pfam" id="PF13521">
    <property type="entry name" value="AAA_28"/>
    <property type="match status" value="1"/>
</dbReference>
<gene>
    <name evidence="2" type="ORF">EZ242_18935</name>
</gene>
<feature type="domain" description="NadR/Ttd14 AAA" evidence="1">
    <location>
        <begin position="3"/>
        <end position="161"/>
    </location>
</feature>
<evidence type="ECO:0000313" key="2">
    <source>
        <dbReference type="EMBL" id="TFY96761.1"/>
    </source>
</evidence>
<keyword evidence="3" id="KW-1185">Reference proteome</keyword>
<dbReference type="InterPro" id="IPR052735">
    <property type="entry name" value="NAD_biosynth-regulator"/>
</dbReference>
<dbReference type="EMBL" id="SMLL01000008">
    <property type="protein sequence ID" value="TFY96761.1"/>
    <property type="molecule type" value="Genomic_DNA"/>
</dbReference>
<dbReference type="Proteomes" id="UP000297564">
    <property type="component" value="Unassembled WGS sequence"/>
</dbReference>
<dbReference type="InterPro" id="IPR038727">
    <property type="entry name" value="NadR/Ttd14_AAA_dom"/>
</dbReference>
<reference evidence="2 3" key="1">
    <citation type="submission" date="2019-03" db="EMBL/GenBank/DDBJ databases">
        <title>Ramlibacter rhizophilus CCTCC AB2015357, whole genome shotgun sequence.</title>
        <authorList>
            <person name="Zhang X."/>
            <person name="Feng G."/>
            <person name="Zhu H."/>
        </authorList>
    </citation>
    <scope>NUCLEOTIDE SEQUENCE [LARGE SCALE GENOMIC DNA]</scope>
    <source>
        <strain evidence="2 3">CCTCC AB2015357</strain>
    </source>
</reference>
<dbReference type="Gene3D" id="3.40.50.300">
    <property type="entry name" value="P-loop containing nucleotide triphosphate hydrolases"/>
    <property type="match status" value="1"/>
</dbReference>
<dbReference type="SUPFAM" id="SSF52540">
    <property type="entry name" value="P-loop containing nucleoside triphosphate hydrolases"/>
    <property type="match status" value="1"/>
</dbReference>
<name>A0A4Z0BDK7_9BURK</name>
<dbReference type="AlphaFoldDB" id="A0A4Z0BDK7"/>
<dbReference type="PANTHER" id="PTHR37512">
    <property type="entry name" value="TRIFUNCTIONAL NAD BIOSYNTHESIS/REGULATOR PROTEIN NADR"/>
    <property type="match status" value="1"/>
</dbReference>
<dbReference type="PANTHER" id="PTHR37512:SF1">
    <property type="entry name" value="NADR_TTD14 AAA DOMAIN-CONTAINING PROTEIN"/>
    <property type="match status" value="1"/>
</dbReference>
<comment type="caution">
    <text evidence="2">The sequence shown here is derived from an EMBL/GenBank/DDBJ whole genome shotgun (WGS) entry which is preliminary data.</text>
</comment>
<evidence type="ECO:0000313" key="3">
    <source>
        <dbReference type="Proteomes" id="UP000297564"/>
    </source>
</evidence>
<organism evidence="2 3">
    <name type="scientific">Ramlibacter rhizophilus</name>
    <dbReference type="NCBI Taxonomy" id="1781167"/>
    <lineage>
        <taxon>Bacteria</taxon>
        <taxon>Pseudomonadati</taxon>
        <taxon>Pseudomonadota</taxon>
        <taxon>Betaproteobacteria</taxon>
        <taxon>Burkholderiales</taxon>
        <taxon>Comamonadaceae</taxon>
        <taxon>Ramlibacter</taxon>
    </lineage>
</organism>
<proteinExistence type="predicted"/>
<sequence>MTIAVLGAESTGKTQLCEQLAERLRARGHRVAMVPELLRAWCERAGRTPRPEEQLPIAREQEAAVDAAAQEADIVVADTSALMVALYSGMLFKDGELVRFAAQRQRRYGLTLLTGLDLPWVPDGLHRAGPEVRADVDRQLREQLGRAGVDWRMVYGRGEARTRHALESVADAAPWAWSPEPPPVARWQGACEACADPECEHRLFTGLIRATQ</sequence>
<accession>A0A4Z0BDK7</accession>
<protein>
    <submittedName>
        <fullName evidence="2">ATPase</fullName>
    </submittedName>
</protein>